<organism evidence="4 5">
    <name type="scientific">Deinococcus irradiatisoli</name>
    <dbReference type="NCBI Taxonomy" id="2202254"/>
    <lineage>
        <taxon>Bacteria</taxon>
        <taxon>Thermotogati</taxon>
        <taxon>Deinococcota</taxon>
        <taxon>Deinococci</taxon>
        <taxon>Deinococcales</taxon>
        <taxon>Deinococcaceae</taxon>
        <taxon>Deinococcus</taxon>
    </lineage>
</organism>
<dbReference type="GO" id="GO:0016757">
    <property type="term" value="F:glycosyltransferase activity"/>
    <property type="evidence" value="ECO:0007669"/>
    <property type="project" value="UniProtKB-ARBA"/>
</dbReference>
<dbReference type="GO" id="GO:0004553">
    <property type="term" value="F:hydrolase activity, hydrolyzing O-glycosyl compounds"/>
    <property type="evidence" value="ECO:0007669"/>
    <property type="project" value="UniProtKB-ARBA"/>
</dbReference>
<feature type="domain" description="GH15-like" evidence="2">
    <location>
        <begin position="355"/>
        <end position="652"/>
    </location>
</feature>
<dbReference type="InterPro" id="IPR011013">
    <property type="entry name" value="Gal_mutarotase_sf_dom"/>
</dbReference>
<evidence type="ECO:0000259" key="3">
    <source>
        <dbReference type="Pfam" id="PF09137"/>
    </source>
</evidence>
<gene>
    <name evidence="4" type="ORF">DKM44_02065</name>
</gene>
<dbReference type="InterPro" id="IPR008928">
    <property type="entry name" value="6-hairpin_glycosidase_sf"/>
</dbReference>
<evidence type="ECO:0000259" key="2">
    <source>
        <dbReference type="Pfam" id="PF00723"/>
    </source>
</evidence>
<reference evidence="4 5" key="1">
    <citation type="submission" date="2018-05" db="EMBL/GenBank/DDBJ databases">
        <title>Complete Genome Sequence of Deinococcus sp. strain 17bor-2.</title>
        <authorList>
            <person name="Srinivasan S."/>
        </authorList>
    </citation>
    <scope>NUCLEOTIDE SEQUENCE [LARGE SCALE GENOMIC DNA]</scope>
    <source>
        <strain evidence="4 5">17bor-2</strain>
    </source>
</reference>
<dbReference type="KEGG" id="dez:DKM44_02065"/>
<evidence type="ECO:0000256" key="1">
    <source>
        <dbReference type="SAM" id="MobiDB-lite"/>
    </source>
</evidence>
<dbReference type="Gene3D" id="1.50.10.10">
    <property type="match status" value="1"/>
</dbReference>
<name>A0A2Z3JAN6_9DEIO</name>
<dbReference type="OrthoDB" id="3902805at2"/>
<evidence type="ECO:0000313" key="5">
    <source>
        <dbReference type="Proteomes" id="UP000245368"/>
    </source>
</evidence>
<dbReference type="Pfam" id="PF00723">
    <property type="entry name" value="Glyco_hydro_15"/>
    <property type="match status" value="1"/>
</dbReference>
<dbReference type="InterPro" id="IPR014718">
    <property type="entry name" value="GH-type_carb-bd"/>
</dbReference>
<accession>A0A2Z3JAN6</accession>
<dbReference type="SUPFAM" id="SSF74650">
    <property type="entry name" value="Galactose mutarotase-like"/>
    <property type="match status" value="1"/>
</dbReference>
<dbReference type="PANTHER" id="PTHR31616">
    <property type="entry name" value="TREHALASE"/>
    <property type="match status" value="1"/>
</dbReference>
<sequence>MSSPIRFAPGAPGLAPTWTSSDKDAVTTSLGRGRVWASVGHGNLNEIYWPTNGDPQVRDLSFLIRTPQGWFDLKRTSRYRLMLPPEGPAIGIRHRGPGFTLNLDVVPDPQRDSLLIAYRLSGDAQLYALLAPHLGDSGEHNTAWVEDEALFARRGENVLTLLASGGFTRASAGFVGVSDGWQDFNRHGEMTWTYDRAEDGNVALLGELQDKAGVLALAFANRSESALLHARSSVHLEFSSVRGRFLSGWQTWTESLKLPAGNRRELQQARLSAQVIRVHEGRDFPGGIIASLSVPFGQSHSDGGGYHLVWPRDMVEGASALLAAGQHEAAQRALQYLLATQGQEGCWPQNIFPDGETYWTGEQLDETAFAVLLAAKMREQAALGDVRAVSLARGMQRAAAYLVQHGPLSQEDRWEENSGVSAYTLATIIAALVGAAPWLSVQERAYALALADDWNDRLDGWCYVSGEDAPLAERYGVPGYYIRIAPQATERPGQQDVTVANTGGLTVKAGALISLDFGYLVRLGLRDARDPRIQHTLRVVDGELRYDSPGGPVYYRYPHDGYGNKEDGGGFDGQGIGRPWPLLSGERGHLALLSGESPAPYLNAMLESCGPGGLFPEQIWDKAALPDHGFFPGKPAGSAMPLMWAHAEFIKLLWAREHGAPFECLQAVHERYAAGGPKPTTRFWRTNSPVNRLPKGMDLLIEDARPFTLHLGHDQWQNVRDLPAQALPFGRWGVRLRASALRGQRSVEFTRLFAEGWEGRDHQVRLG</sequence>
<keyword evidence="5" id="KW-1185">Reference proteome</keyword>
<feature type="region of interest" description="Disordered" evidence="1">
    <location>
        <begin position="1"/>
        <end position="22"/>
    </location>
</feature>
<dbReference type="InterPro" id="IPR012341">
    <property type="entry name" value="6hp_glycosidase-like_sf"/>
</dbReference>
<dbReference type="Gene3D" id="2.70.98.10">
    <property type="match status" value="1"/>
</dbReference>
<dbReference type="CDD" id="cd07430">
    <property type="entry name" value="GH15_N"/>
    <property type="match status" value="1"/>
</dbReference>
<dbReference type="InterPro" id="IPR011613">
    <property type="entry name" value="GH15-like"/>
</dbReference>
<feature type="domain" description="Glucodextranase N-terminal" evidence="3">
    <location>
        <begin position="8"/>
        <end position="253"/>
    </location>
</feature>
<protein>
    <submittedName>
        <fullName evidence="4">Glucan 1,4-alpha-glucosidase</fullName>
    </submittedName>
</protein>
<proteinExistence type="predicted"/>
<dbReference type="SUPFAM" id="SSF48208">
    <property type="entry name" value="Six-hairpin glycosidases"/>
    <property type="match status" value="1"/>
</dbReference>
<dbReference type="Pfam" id="PF09137">
    <property type="entry name" value="Glucodextran_N"/>
    <property type="match status" value="1"/>
</dbReference>
<dbReference type="AlphaFoldDB" id="A0A2Z3JAN6"/>
<dbReference type="InterPro" id="IPR015220">
    <property type="entry name" value="Glucodextranase_N"/>
</dbReference>
<dbReference type="EMBL" id="CP029494">
    <property type="protein sequence ID" value="AWN22167.1"/>
    <property type="molecule type" value="Genomic_DNA"/>
</dbReference>
<dbReference type="PANTHER" id="PTHR31616:SF0">
    <property type="entry name" value="GLUCAN 1,4-ALPHA-GLUCOSIDASE"/>
    <property type="match status" value="1"/>
</dbReference>
<dbReference type="Proteomes" id="UP000245368">
    <property type="component" value="Chromosome"/>
</dbReference>
<dbReference type="RefSeq" id="WP_109824994.1">
    <property type="nucleotide sequence ID" value="NZ_CP029494.1"/>
</dbReference>
<evidence type="ECO:0000313" key="4">
    <source>
        <dbReference type="EMBL" id="AWN22167.1"/>
    </source>
</evidence>
<dbReference type="GO" id="GO:0005975">
    <property type="term" value="P:carbohydrate metabolic process"/>
    <property type="evidence" value="ECO:0007669"/>
    <property type="project" value="InterPro"/>
</dbReference>
<dbReference type="GO" id="GO:0030246">
    <property type="term" value="F:carbohydrate binding"/>
    <property type="evidence" value="ECO:0007669"/>
    <property type="project" value="InterPro"/>
</dbReference>